<feature type="transmembrane region" description="Helical" evidence="1">
    <location>
        <begin position="18"/>
        <end position="41"/>
    </location>
</feature>
<proteinExistence type="predicted"/>
<name>A0A0K2US18_LEPSM</name>
<keyword evidence="1" id="KW-1133">Transmembrane helix</keyword>
<dbReference type="EMBL" id="HACA01023692">
    <property type="protein sequence ID" value="CDW41053.1"/>
    <property type="molecule type" value="Transcribed_RNA"/>
</dbReference>
<evidence type="ECO:0000256" key="1">
    <source>
        <dbReference type="SAM" id="Phobius"/>
    </source>
</evidence>
<feature type="non-terminal residue" evidence="2">
    <location>
        <position position="1"/>
    </location>
</feature>
<sequence>LKHSFKAPPPSIPEIHFIFNYIFFVFCEFLLLIIISSLYIFKLIKSCLL</sequence>
<evidence type="ECO:0000313" key="2">
    <source>
        <dbReference type="EMBL" id="CDW41053.1"/>
    </source>
</evidence>
<organism evidence="2">
    <name type="scientific">Lepeophtheirus salmonis</name>
    <name type="common">Salmon louse</name>
    <name type="synonym">Caligus salmonis</name>
    <dbReference type="NCBI Taxonomy" id="72036"/>
    <lineage>
        <taxon>Eukaryota</taxon>
        <taxon>Metazoa</taxon>
        <taxon>Ecdysozoa</taxon>
        <taxon>Arthropoda</taxon>
        <taxon>Crustacea</taxon>
        <taxon>Multicrustacea</taxon>
        <taxon>Hexanauplia</taxon>
        <taxon>Copepoda</taxon>
        <taxon>Siphonostomatoida</taxon>
        <taxon>Caligidae</taxon>
        <taxon>Lepeophtheirus</taxon>
    </lineage>
</organism>
<protein>
    <submittedName>
        <fullName evidence="2">Uncharacterized protein</fullName>
    </submittedName>
</protein>
<dbReference type="AlphaFoldDB" id="A0A0K2US18"/>
<accession>A0A0K2US18</accession>
<reference evidence="2" key="1">
    <citation type="submission" date="2014-05" db="EMBL/GenBank/DDBJ databases">
        <authorList>
            <person name="Chronopoulou M."/>
        </authorList>
    </citation>
    <scope>NUCLEOTIDE SEQUENCE</scope>
    <source>
        <tissue evidence="2">Whole organism</tissue>
    </source>
</reference>
<keyword evidence="1" id="KW-0472">Membrane</keyword>
<keyword evidence="1" id="KW-0812">Transmembrane</keyword>